<evidence type="ECO:0000256" key="1">
    <source>
        <dbReference type="ARBA" id="ARBA00010958"/>
    </source>
</evidence>
<reference evidence="13 14" key="1">
    <citation type="submission" date="2009-11" db="EMBL/GenBank/DDBJ databases">
        <title>Annotation of Allomyces macrogynus ATCC 38327.</title>
        <authorList>
            <consortium name="The Broad Institute Genome Sequencing Platform"/>
            <person name="Russ C."/>
            <person name="Cuomo C."/>
            <person name="Burger G."/>
            <person name="Gray M.W."/>
            <person name="Holland P.W.H."/>
            <person name="King N."/>
            <person name="Lang F.B.F."/>
            <person name="Roger A.J."/>
            <person name="Ruiz-Trillo I."/>
            <person name="Young S.K."/>
            <person name="Zeng Q."/>
            <person name="Gargeya S."/>
            <person name="Fitzgerald M."/>
            <person name="Haas B."/>
            <person name="Abouelleil A."/>
            <person name="Alvarado L."/>
            <person name="Arachchi H.M."/>
            <person name="Berlin A."/>
            <person name="Chapman S.B."/>
            <person name="Gearin G."/>
            <person name="Goldberg J."/>
            <person name="Griggs A."/>
            <person name="Gujja S."/>
            <person name="Hansen M."/>
            <person name="Heiman D."/>
            <person name="Howarth C."/>
            <person name="Larimer J."/>
            <person name="Lui A."/>
            <person name="MacDonald P.J.P."/>
            <person name="McCowen C."/>
            <person name="Montmayeur A."/>
            <person name="Murphy C."/>
            <person name="Neiman D."/>
            <person name="Pearson M."/>
            <person name="Priest M."/>
            <person name="Roberts A."/>
            <person name="Saif S."/>
            <person name="Shea T."/>
            <person name="Sisk P."/>
            <person name="Stolte C."/>
            <person name="Sykes S."/>
            <person name="Wortman J."/>
            <person name="Nusbaum C."/>
            <person name="Birren B."/>
        </authorList>
    </citation>
    <scope>NUCLEOTIDE SEQUENCE [LARGE SCALE GENOMIC DNA]</scope>
    <source>
        <strain evidence="13 14">ATCC 38327</strain>
    </source>
</reference>
<reference evidence="14" key="2">
    <citation type="submission" date="2009-11" db="EMBL/GenBank/DDBJ databases">
        <title>The Genome Sequence of Allomyces macrogynus strain ATCC 38327.</title>
        <authorList>
            <consortium name="The Broad Institute Genome Sequencing Platform"/>
            <person name="Russ C."/>
            <person name="Cuomo C."/>
            <person name="Shea T."/>
            <person name="Young S.K."/>
            <person name="Zeng Q."/>
            <person name="Koehrsen M."/>
            <person name="Haas B."/>
            <person name="Borodovsky M."/>
            <person name="Guigo R."/>
            <person name="Alvarado L."/>
            <person name="Berlin A."/>
            <person name="Borenstein D."/>
            <person name="Chen Z."/>
            <person name="Engels R."/>
            <person name="Freedman E."/>
            <person name="Gellesch M."/>
            <person name="Goldberg J."/>
            <person name="Griggs A."/>
            <person name="Gujja S."/>
            <person name="Heiman D."/>
            <person name="Hepburn T."/>
            <person name="Howarth C."/>
            <person name="Jen D."/>
            <person name="Larson L."/>
            <person name="Lewis B."/>
            <person name="Mehta T."/>
            <person name="Park D."/>
            <person name="Pearson M."/>
            <person name="Roberts A."/>
            <person name="Saif S."/>
            <person name="Shenoy N."/>
            <person name="Sisk P."/>
            <person name="Stolte C."/>
            <person name="Sykes S."/>
            <person name="Walk T."/>
            <person name="White J."/>
            <person name="Yandava C."/>
            <person name="Burger G."/>
            <person name="Gray M.W."/>
            <person name="Holland P.W.H."/>
            <person name="King N."/>
            <person name="Lang F.B.F."/>
            <person name="Roger A.J."/>
            <person name="Ruiz-Trillo I."/>
            <person name="Lander E."/>
            <person name="Nusbaum C."/>
        </authorList>
    </citation>
    <scope>NUCLEOTIDE SEQUENCE [LARGE SCALE GENOMIC DNA]</scope>
    <source>
        <strain evidence="14">ATCC 38327</strain>
    </source>
</reference>
<dbReference type="GO" id="GO:0000423">
    <property type="term" value="P:mitophagy"/>
    <property type="evidence" value="ECO:0007669"/>
    <property type="project" value="TreeGrafter"/>
</dbReference>
<keyword evidence="6" id="KW-0788">Thiol protease</keyword>
<comment type="subcellular location">
    <subcellularLocation>
        <location evidence="10">Nucleus</location>
    </subcellularLocation>
    <subcellularLocation>
        <location evidence="10">Cytoplasm</location>
    </subcellularLocation>
</comment>
<feature type="region of interest" description="Disordered" evidence="11">
    <location>
        <begin position="1"/>
        <end position="71"/>
    </location>
</feature>
<organism evidence="13 14">
    <name type="scientific">Allomyces macrogynus (strain ATCC 38327)</name>
    <name type="common">Allomyces javanicus var. macrogynus</name>
    <dbReference type="NCBI Taxonomy" id="578462"/>
    <lineage>
        <taxon>Eukaryota</taxon>
        <taxon>Fungi</taxon>
        <taxon>Fungi incertae sedis</taxon>
        <taxon>Blastocladiomycota</taxon>
        <taxon>Blastocladiomycetes</taxon>
        <taxon>Blastocladiales</taxon>
        <taxon>Blastocladiaceae</taxon>
        <taxon>Allomyces</taxon>
    </lineage>
</organism>
<comment type="function">
    <text evidence="10">Required for selective autophagic degradation of the nucleus (nucleophagy) as well as for mitophagy which contributes to regulate mitochondrial quantity and quality by eliminating the mitochondria to a basal level to fulfill cellular energy requirements and preventing excess ROS production.</text>
</comment>
<keyword evidence="14" id="KW-1185">Reference proteome</keyword>
<keyword evidence="2" id="KW-0813">Transport</keyword>
<accession>A0A0L0RX17</accession>
<dbReference type="GO" id="GO:0000045">
    <property type="term" value="P:autophagosome assembly"/>
    <property type="evidence" value="ECO:0007669"/>
    <property type="project" value="TreeGrafter"/>
</dbReference>
<dbReference type="GO" id="GO:0016485">
    <property type="term" value="P:protein processing"/>
    <property type="evidence" value="ECO:0007669"/>
    <property type="project" value="TreeGrafter"/>
</dbReference>
<protein>
    <recommendedName>
        <fullName evidence="10">Cysteine protease</fullName>
        <ecNumber evidence="10">3.4.22.-</ecNumber>
    </recommendedName>
</protein>
<evidence type="ECO:0000259" key="12">
    <source>
        <dbReference type="Pfam" id="PF03416"/>
    </source>
</evidence>
<dbReference type="GO" id="GO:0035973">
    <property type="term" value="P:aggrephagy"/>
    <property type="evidence" value="ECO:0007669"/>
    <property type="project" value="TreeGrafter"/>
</dbReference>
<feature type="compositionally biased region" description="Low complexity" evidence="11">
    <location>
        <begin position="61"/>
        <end position="71"/>
    </location>
</feature>
<dbReference type="PANTHER" id="PTHR22624">
    <property type="entry name" value="CYSTEINE PROTEASE ATG4"/>
    <property type="match status" value="1"/>
</dbReference>
<feature type="compositionally biased region" description="Polar residues" evidence="11">
    <location>
        <begin position="15"/>
        <end position="24"/>
    </location>
</feature>
<keyword evidence="7" id="KW-0653">Protein transport</keyword>
<evidence type="ECO:0000256" key="3">
    <source>
        <dbReference type="ARBA" id="ARBA00022490"/>
    </source>
</evidence>
<evidence type="ECO:0000256" key="6">
    <source>
        <dbReference type="ARBA" id="ARBA00022807"/>
    </source>
</evidence>
<dbReference type="InterPro" id="IPR038765">
    <property type="entry name" value="Papain-like_cys_pep_sf"/>
</dbReference>
<keyword evidence="10" id="KW-0539">Nucleus</keyword>
<dbReference type="EC" id="3.4.22.-" evidence="10"/>
<evidence type="ECO:0000256" key="2">
    <source>
        <dbReference type="ARBA" id="ARBA00022448"/>
    </source>
</evidence>
<dbReference type="GO" id="GO:0034727">
    <property type="term" value="P:piecemeal microautophagy of the nucleus"/>
    <property type="evidence" value="ECO:0007669"/>
    <property type="project" value="TreeGrafter"/>
</dbReference>
<keyword evidence="5 10" id="KW-0378">Hydrolase</keyword>
<dbReference type="GO" id="GO:0019786">
    <property type="term" value="F:protein-phosphatidylethanolamide deconjugating activity"/>
    <property type="evidence" value="ECO:0007669"/>
    <property type="project" value="InterPro"/>
</dbReference>
<feature type="domain" description="Peptidase C54 catalytic" evidence="12">
    <location>
        <begin position="145"/>
        <end position="398"/>
    </location>
</feature>
<sequence>MADQSAPQPSPPNVTPSTEQLINSRESETPQVDVPRAADASAADTNASAAAPMLPSPATPPASTSPASTVAPVATSARPAVATQVQALWSNLSSSARSLLNQVENTIHDFLSATSLTPLPADVSAADEAVLLAKSFSLDPAGITALREELARRPRLTYRSQFSPLEPATFTSDQGWGCMIRVGQSLILEGMLRVRLGRGAVRDASNPDYLEIVQWFRDGPAAPFSIHAIVKKGMEMDTAIGEWFGPTIMAQAMKKNSAAAPSIPPIFVAQDAIVFASDMDDLFRNNQGGPILLLIPLRLGIDALHAAYWPFIKQSFRSPYSIGIAGGRPSSALYMVGTVRDSLLVLDPHMTQPAFHGTASELGTIHTDVVRCLSATSLDPSLCLGFAFASPADWTRWVAWIAKLRESGIEVPFSIQAATWVTDENLALSESDSESELP</sequence>
<keyword evidence="3 10" id="KW-0963">Cytoplasm</keyword>
<evidence type="ECO:0000256" key="5">
    <source>
        <dbReference type="ARBA" id="ARBA00022801"/>
    </source>
</evidence>
<dbReference type="GO" id="GO:0005634">
    <property type="term" value="C:nucleus"/>
    <property type="evidence" value="ECO:0007669"/>
    <property type="project" value="UniProtKB-SubCell"/>
</dbReference>
<comment type="similarity">
    <text evidence="1 10">Belongs to the peptidase C54 family.</text>
</comment>
<dbReference type="EMBL" id="GG745328">
    <property type="protein sequence ID" value="KNE54675.1"/>
    <property type="molecule type" value="Genomic_DNA"/>
</dbReference>
<gene>
    <name evidence="13" type="ORF">AMAG_00632</name>
</gene>
<evidence type="ECO:0000256" key="10">
    <source>
        <dbReference type="RuleBase" id="RU363115"/>
    </source>
</evidence>
<dbReference type="OrthoDB" id="2960936at2759"/>
<dbReference type="PANTHER" id="PTHR22624:SF49">
    <property type="entry name" value="CYSTEINE PROTEASE"/>
    <property type="match status" value="1"/>
</dbReference>
<name>A0A0L0RX17_ALLM3</name>
<dbReference type="Proteomes" id="UP000054350">
    <property type="component" value="Unassembled WGS sequence"/>
</dbReference>
<dbReference type="GO" id="GO:0004197">
    <property type="term" value="F:cysteine-type endopeptidase activity"/>
    <property type="evidence" value="ECO:0007669"/>
    <property type="project" value="TreeGrafter"/>
</dbReference>
<dbReference type="InterPro" id="IPR005078">
    <property type="entry name" value="Peptidase_C54"/>
</dbReference>
<dbReference type="InterPro" id="IPR046792">
    <property type="entry name" value="Peptidase_C54_cat"/>
</dbReference>
<proteinExistence type="inferred from homology"/>
<dbReference type="STRING" id="578462.A0A0L0RX17"/>
<dbReference type="VEuPathDB" id="FungiDB:AMAG_00632"/>
<evidence type="ECO:0000256" key="11">
    <source>
        <dbReference type="SAM" id="MobiDB-lite"/>
    </source>
</evidence>
<evidence type="ECO:0000313" key="14">
    <source>
        <dbReference type="Proteomes" id="UP000054350"/>
    </source>
</evidence>
<feature type="compositionally biased region" description="Low complexity" evidence="11">
    <location>
        <begin position="37"/>
        <end position="53"/>
    </location>
</feature>
<dbReference type="GO" id="GO:0015031">
    <property type="term" value="P:protein transport"/>
    <property type="evidence" value="ECO:0007669"/>
    <property type="project" value="UniProtKB-KW"/>
</dbReference>
<comment type="catalytic activity">
    <reaction evidence="9">
        <text>[protein]-C-terminal L-amino acid-glycyl-phosphatidylethanolamide + H2O = [protein]-C-terminal L-amino acid-glycine + a 1,2-diacyl-sn-glycero-3-phosphoethanolamine</text>
        <dbReference type="Rhea" id="RHEA:67548"/>
        <dbReference type="Rhea" id="RHEA-COMP:17323"/>
        <dbReference type="Rhea" id="RHEA-COMP:17324"/>
        <dbReference type="ChEBI" id="CHEBI:15377"/>
        <dbReference type="ChEBI" id="CHEBI:64612"/>
        <dbReference type="ChEBI" id="CHEBI:172940"/>
        <dbReference type="ChEBI" id="CHEBI:172941"/>
    </reaction>
    <physiologicalReaction direction="left-to-right" evidence="9">
        <dbReference type="Rhea" id="RHEA:67549"/>
    </physiologicalReaction>
</comment>
<keyword evidence="8" id="KW-0072">Autophagy</keyword>
<evidence type="ECO:0000256" key="7">
    <source>
        <dbReference type="ARBA" id="ARBA00022927"/>
    </source>
</evidence>
<dbReference type="AlphaFoldDB" id="A0A0L0RX17"/>
<dbReference type="eggNOG" id="KOG2674">
    <property type="taxonomic scope" value="Eukaryota"/>
</dbReference>
<evidence type="ECO:0000256" key="8">
    <source>
        <dbReference type="ARBA" id="ARBA00023006"/>
    </source>
</evidence>
<evidence type="ECO:0000256" key="9">
    <source>
        <dbReference type="ARBA" id="ARBA00029362"/>
    </source>
</evidence>
<evidence type="ECO:0000313" key="13">
    <source>
        <dbReference type="EMBL" id="KNE54675.1"/>
    </source>
</evidence>
<dbReference type="Pfam" id="PF03416">
    <property type="entry name" value="Peptidase_C54"/>
    <property type="match status" value="1"/>
</dbReference>
<dbReference type="SUPFAM" id="SSF54001">
    <property type="entry name" value="Cysteine proteinases"/>
    <property type="match status" value="1"/>
</dbReference>
<keyword evidence="4 10" id="KW-0645">Protease</keyword>
<evidence type="ECO:0000256" key="4">
    <source>
        <dbReference type="ARBA" id="ARBA00022670"/>
    </source>
</evidence>
<dbReference type="GO" id="GO:0005737">
    <property type="term" value="C:cytoplasm"/>
    <property type="evidence" value="ECO:0007669"/>
    <property type="project" value="UniProtKB-SubCell"/>
</dbReference>